<gene>
    <name evidence="2" type="ORF">CINCED_3A004269</name>
</gene>
<organism evidence="2 3">
    <name type="scientific">Cinara cedri</name>
    <dbReference type="NCBI Taxonomy" id="506608"/>
    <lineage>
        <taxon>Eukaryota</taxon>
        <taxon>Metazoa</taxon>
        <taxon>Ecdysozoa</taxon>
        <taxon>Arthropoda</taxon>
        <taxon>Hexapoda</taxon>
        <taxon>Insecta</taxon>
        <taxon>Pterygota</taxon>
        <taxon>Neoptera</taxon>
        <taxon>Paraneoptera</taxon>
        <taxon>Hemiptera</taxon>
        <taxon>Sternorrhyncha</taxon>
        <taxon>Aphidomorpha</taxon>
        <taxon>Aphidoidea</taxon>
        <taxon>Aphididae</taxon>
        <taxon>Lachninae</taxon>
        <taxon>Cinara</taxon>
    </lineage>
</organism>
<evidence type="ECO:0000313" key="2">
    <source>
        <dbReference type="EMBL" id="VVC45831.1"/>
    </source>
</evidence>
<reference evidence="2 3" key="1">
    <citation type="submission" date="2019-08" db="EMBL/GenBank/DDBJ databases">
        <authorList>
            <person name="Alioto T."/>
            <person name="Alioto T."/>
            <person name="Gomez Garrido J."/>
        </authorList>
    </citation>
    <scope>NUCLEOTIDE SEQUENCE [LARGE SCALE GENOMIC DNA]</scope>
</reference>
<dbReference type="Proteomes" id="UP000325440">
    <property type="component" value="Unassembled WGS sequence"/>
</dbReference>
<evidence type="ECO:0000313" key="3">
    <source>
        <dbReference type="Proteomes" id="UP000325440"/>
    </source>
</evidence>
<protein>
    <submittedName>
        <fullName evidence="2">Uncharacterized protein</fullName>
    </submittedName>
</protein>
<feature type="compositionally biased region" description="Basic and acidic residues" evidence="1">
    <location>
        <begin position="113"/>
        <end position="127"/>
    </location>
</feature>
<dbReference type="AlphaFoldDB" id="A0A5E4NPN7"/>
<accession>A0A5E4NPN7</accession>
<sequence length="127" mass="13903">MSTFPKKRPLLSGVRYWEVSVSGGFAWHAVDAEYRLAKNSGIAAIDSGFKLLTSPDDRLAVDAAFRAKETAGRRLQNPLDVAEVGQYLLDEDNGVFRKLRGYAGGSPAKATSRGHEDHLRIAPSEKE</sequence>
<proteinExistence type="predicted"/>
<name>A0A5E4NPN7_9HEMI</name>
<dbReference type="EMBL" id="CABPRJ010002414">
    <property type="protein sequence ID" value="VVC45831.1"/>
    <property type="molecule type" value="Genomic_DNA"/>
</dbReference>
<keyword evidence="3" id="KW-1185">Reference proteome</keyword>
<evidence type="ECO:0000256" key="1">
    <source>
        <dbReference type="SAM" id="MobiDB-lite"/>
    </source>
</evidence>
<feature type="region of interest" description="Disordered" evidence="1">
    <location>
        <begin position="104"/>
        <end position="127"/>
    </location>
</feature>